<dbReference type="InterPro" id="IPR006116">
    <property type="entry name" value="NT_2-5OAS_ClassI-CCAase"/>
</dbReference>
<dbReference type="Proteomes" id="UP001054801">
    <property type="component" value="Chromosome"/>
</dbReference>
<keyword evidence="1" id="KW-0808">Transferase</keyword>
<dbReference type="InterPro" id="IPR048445">
    <property type="entry name" value="DncV-like_NTFase"/>
</dbReference>
<organism evidence="12 13">
    <name type="scientific">Thiothrix winogradskyi</name>
    <dbReference type="NCBI Taxonomy" id="96472"/>
    <lineage>
        <taxon>Bacteria</taxon>
        <taxon>Pseudomonadati</taxon>
        <taxon>Pseudomonadota</taxon>
        <taxon>Gammaproteobacteria</taxon>
        <taxon>Thiotrichales</taxon>
        <taxon>Thiotrichaceae</taxon>
        <taxon>Thiothrix</taxon>
    </lineage>
</organism>
<evidence type="ECO:0000256" key="7">
    <source>
        <dbReference type="ARBA" id="ARBA00023080"/>
    </source>
</evidence>
<sequence>MPTNKEDLILTHLVELLELPDSAYEKAKDRYEDLGEWLGRDASLVTNNDVHVFPQGSFRLGTAIKPLSDNEQYDLDLACNLRKGIAASTHTQEYLKTLIGCELEGYRNARHIQAPLEPKHRCWRLEYADGLRFHMDIVPCIPETSTQITAIFDSIRNFGMDKDLAEKVAAFAVGITDDRREDFKRISLDWLISNPEGYAKWFASRMRVSKDGRIVFDKAQVDDLPLYKRKKPLQRVIQLLKRHRDKMFERNSDSKPISVIITTIAGHACTGSESIKQTMTEALQSLNAFANSGKTELLNPVNPVENFADRWTMPECAELRLKENFALWVKEATRDFRFLATNTDPDQLVEMAKLRLSVTPSKDALSKVLGINTVASFPYVSTPRNVPQPKAKPWLDEE</sequence>
<evidence type="ECO:0000256" key="3">
    <source>
        <dbReference type="ARBA" id="ARBA00022723"/>
    </source>
</evidence>
<evidence type="ECO:0000256" key="4">
    <source>
        <dbReference type="ARBA" id="ARBA00022741"/>
    </source>
</evidence>
<feature type="domain" description="Cyclic GMP-AMP synthase DncV-like nucleotidyltransferase" evidence="11">
    <location>
        <begin position="52"/>
        <end position="137"/>
    </location>
</feature>
<evidence type="ECO:0000256" key="5">
    <source>
        <dbReference type="ARBA" id="ARBA00022840"/>
    </source>
</evidence>
<comment type="catalytic activity">
    <reaction evidence="10">
        <text>GTP + ATP = 3',3'-cGAMP + 2 diphosphate</text>
        <dbReference type="Rhea" id="RHEA:35647"/>
        <dbReference type="ChEBI" id="CHEBI:30616"/>
        <dbReference type="ChEBI" id="CHEBI:33019"/>
        <dbReference type="ChEBI" id="CHEBI:37565"/>
        <dbReference type="ChEBI" id="CHEBI:71501"/>
    </reaction>
    <physiologicalReaction direction="left-to-right" evidence="10">
        <dbReference type="Rhea" id="RHEA:35648"/>
    </physiologicalReaction>
</comment>
<keyword evidence="5" id="KW-0067">ATP-binding</keyword>
<evidence type="ECO:0000313" key="12">
    <source>
        <dbReference type="EMBL" id="UJS26537.1"/>
    </source>
</evidence>
<evidence type="ECO:0000256" key="9">
    <source>
        <dbReference type="ARBA" id="ARBA00044145"/>
    </source>
</evidence>
<protein>
    <recommendedName>
        <fullName evidence="9">Cyclic GMP-AMP synthase</fullName>
    </recommendedName>
</protein>
<dbReference type="EMBL" id="CP091244">
    <property type="protein sequence ID" value="UJS26537.1"/>
    <property type="molecule type" value="Genomic_DNA"/>
</dbReference>
<evidence type="ECO:0000256" key="10">
    <source>
        <dbReference type="ARBA" id="ARBA00048304"/>
    </source>
</evidence>
<keyword evidence="3" id="KW-0479">Metal-binding</keyword>
<evidence type="ECO:0000313" key="13">
    <source>
        <dbReference type="Proteomes" id="UP001054801"/>
    </source>
</evidence>
<dbReference type="Pfam" id="PF21654">
    <property type="entry name" value="DncV-like_NTFase"/>
    <property type="match status" value="1"/>
</dbReference>
<proteinExistence type="predicted"/>
<dbReference type="RefSeq" id="WP_236501937.1">
    <property type="nucleotide sequence ID" value="NZ_CP091244.1"/>
</dbReference>
<evidence type="ECO:0000256" key="8">
    <source>
        <dbReference type="ARBA" id="ARBA00023118"/>
    </source>
</evidence>
<reference evidence="12" key="1">
    <citation type="journal article" date="2022" name="Microorganisms">
        <title>Two New Species of Filamentous Sulfur Bacteria of the Genus Thiothrix, Thiothrix winogradskyi sp. nov. and 'Candidatus Thiothrix sulfatifontis' sp. nov.</title>
        <authorList>
            <person name="Ravin N.V."/>
            <person name="Rossetti S."/>
            <person name="Beletsky A.V."/>
            <person name="Kadnikov V.V."/>
            <person name="Rudenko T.S."/>
            <person name="Smolyakov D.D."/>
            <person name="Moskvitina M.I."/>
            <person name="Gureeva M.V."/>
            <person name="Mardanov A.V."/>
            <person name="Grabovich M.Y."/>
        </authorList>
    </citation>
    <scope>NUCLEOTIDE SEQUENCE</scope>
    <source>
        <strain evidence="12">CT3</strain>
    </source>
</reference>
<name>A0ABY3T3V8_9GAMM</name>
<dbReference type="CDD" id="cd05400">
    <property type="entry name" value="NT_2-5OAS_ClassI-CCAase"/>
    <property type="match status" value="1"/>
</dbReference>
<keyword evidence="2" id="KW-0548">Nucleotidyltransferase</keyword>
<keyword evidence="4" id="KW-0547">Nucleotide-binding</keyword>
<keyword evidence="13" id="KW-1185">Reference proteome</keyword>
<keyword evidence="8" id="KW-0051">Antiviral defense</keyword>
<evidence type="ECO:0000259" key="11">
    <source>
        <dbReference type="Pfam" id="PF21654"/>
    </source>
</evidence>
<evidence type="ECO:0000256" key="6">
    <source>
        <dbReference type="ARBA" id="ARBA00022842"/>
    </source>
</evidence>
<gene>
    <name evidence="12" type="ORF">L2Y54_10965</name>
</gene>
<keyword evidence="6" id="KW-0460">Magnesium</keyword>
<keyword evidence="7" id="KW-0546">Nucleotide metabolism</keyword>
<evidence type="ECO:0000256" key="2">
    <source>
        <dbReference type="ARBA" id="ARBA00022695"/>
    </source>
</evidence>
<accession>A0ABY3T3V8</accession>
<evidence type="ECO:0000256" key="1">
    <source>
        <dbReference type="ARBA" id="ARBA00022679"/>
    </source>
</evidence>